<dbReference type="RefSeq" id="XP_018017923.1">
    <property type="nucleotide sequence ID" value="XM_018162434.1"/>
</dbReference>
<dbReference type="FunFam" id="1.10.10.2740:FF:000002">
    <property type="entry name" value="Transcription elongation factor Spt6"/>
    <property type="match status" value="1"/>
</dbReference>
<name>A0A8B7NVZ7_HYAAZ</name>
<dbReference type="InterPro" id="IPR010994">
    <property type="entry name" value="RuvA_2-like"/>
</dbReference>
<dbReference type="OMA" id="WGQKNSD"/>
<feature type="compositionally biased region" description="Basic and acidic residues" evidence="6">
    <location>
        <begin position="78"/>
        <end position="87"/>
    </location>
</feature>
<dbReference type="InterPro" id="IPR000980">
    <property type="entry name" value="SH2"/>
</dbReference>
<dbReference type="Gene3D" id="3.30.420.140">
    <property type="entry name" value="YqgF/RNase H-like domain"/>
    <property type="match status" value="1"/>
</dbReference>
<feature type="compositionally biased region" description="Low complexity" evidence="6">
    <location>
        <begin position="2009"/>
        <end position="2019"/>
    </location>
</feature>
<dbReference type="InterPro" id="IPR035420">
    <property type="entry name" value="Spt6_SH2"/>
</dbReference>
<dbReference type="PANTHER" id="PTHR10145">
    <property type="entry name" value="TRANSCRIPTION ELONGATION FACTOR SPT6"/>
    <property type="match status" value="1"/>
</dbReference>
<dbReference type="InterPro" id="IPR028083">
    <property type="entry name" value="Spt6_acidic_N_dom"/>
</dbReference>
<dbReference type="InterPro" id="IPR023319">
    <property type="entry name" value="Tex-like_HTH_dom_sf"/>
</dbReference>
<dbReference type="GO" id="GO:0008023">
    <property type="term" value="C:transcription elongation factor complex"/>
    <property type="evidence" value="ECO:0007669"/>
    <property type="project" value="TreeGrafter"/>
</dbReference>
<dbReference type="CDD" id="cd09918">
    <property type="entry name" value="SH2_Nterm_SPT6_like"/>
    <property type="match status" value="1"/>
</dbReference>
<dbReference type="InterPro" id="IPR037027">
    <property type="entry name" value="YqgF/RNaseH-like_dom_sf"/>
</dbReference>
<dbReference type="GO" id="GO:0034728">
    <property type="term" value="P:nucleosome organization"/>
    <property type="evidence" value="ECO:0007669"/>
    <property type="project" value="TreeGrafter"/>
</dbReference>
<evidence type="ECO:0000313" key="10">
    <source>
        <dbReference type="RefSeq" id="XP_018017923.1"/>
    </source>
</evidence>
<evidence type="ECO:0000259" key="8">
    <source>
        <dbReference type="PROSITE" id="PS50126"/>
    </source>
</evidence>
<dbReference type="Gene3D" id="1.10.150.850">
    <property type="entry name" value="Spt6, helix-hairpin-helix domain"/>
    <property type="match status" value="2"/>
</dbReference>
<feature type="compositionally biased region" description="Acidic residues" evidence="6">
    <location>
        <begin position="88"/>
        <end position="107"/>
    </location>
</feature>
<keyword evidence="9" id="KW-1185">Reference proteome</keyword>
<dbReference type="SMART" id="SM00732">
    <property type="entry name" value="YqgFc"/>
    <property type="match status" value="1"/>
</dbReference>
<dbReference type="Pfam" id="PF14639">
    <property type="entry name" value="YqgF"/>
    <property type="match status" value="1"/>
</dbReference>
<dbReference type="InterPro" id="IPR041692">
    <property type="entry name" value="HHH_9"/>
</dbReference>
<dbReference type="InterPro" id="IPR006641">
    <property type="entry name" value="YqgF/RNaseH-like_dom"/>
</dbReference>
<feature type="compositionally biased region" description="Polar residues" evidence="6">
    <location>
        <begin position="2082"/>
        <end position="2091"/>
    </location>
</feature>
<feature type="compositionally biased region" description="Low complexity" evidence="6">
    <location>
        <begin position="654"/>
        <end position="677"/>
    </location>
</feature>
<reference evidence="10" key="1">
    <citation type="submission" date="2025-08" db="UniProtKB">
        <authorList>
            <consortium name="RefSeq"/>
        </authorList>
    </citation>
    <scope>IDENTIFICATION</scope>
    <source>
        <tissue evidence="10">Whole organism</tissue>
    </source>
</reference>
<comment type="subcellular location">
    <subcellularLocation>
        <location evidence="1">Nucleus</location>
    </subcellularLocation>
</comment>
<feature type="compositionally biased region" description="Gly residues" evidence="6">
    <location>
        <begin position="2038"/>
        <end position="2048"/>
    </location>
</feature>
<keyword evidence="3" id="KW-0804">Transcription</keyword>
<feature type="compositionally biased region" description="Acidic residues" evidence="6">
    <location>
        <begin position="800"/>
        <end position="826"/>
    </location>
</feature>
<feature type="compositionally biased region" description="Basic residues" evidence="6">
    <location>
        <begin position="23"/>
        <end position="32"/>
    </location>
</feature>
<dbReference type="InterPro" id="IPR035019">
    <property type="entry name" value="Spt6_SH2_N"/>
</dbReference>
<sequence>MTDFLENEAEVSSGDDEEYSAKERKKIKHMKHVPSDSSEEEEDDEDRIREENKGFINDDDDDEGSGSGSGSGSDSDQDDRKPKRRREDDDDDLDADNLDEDDLDLIEENIGVKIDRKKKFKRLKRVVDEDSDDADDGDGRDQIANELFHGSDDEDRRSTSPAPRDTGATAHEDIGSGGEYEESDEEDFIVDDQGKPIQKSKKKAIFEDEGLEAARDIFGCDFDYGDFEQYDAEGVVDSDEADDEEDEYEEDEDDDDEEAAAIRKEALKRKKEKKKRTLKKTIYDVFEPAELERGHLTDKDAIIRQEDVPERFQLRQIPVTPTREDPEDHSKDPILLAEADWIYQNAFSKPSISRQDTTDDLCDTRRDDRDRSYRYNRDCNRENITAKIYNALDLMRNHKLEVPFIAFYRKEEVQPELKIHHLWTIYQYDAKFCQLEQRKKNLQELLKNYHNFQMETVMSRPLDAPLPEGTRILQTEEIERVSEIESTEQIGDCSKHFMLHYGSQREMMHEYRRRKIKEQRQASRKTVTRTVKVMRKVKRKKRKKKRAIIDDDEDVEMQASPSRRSRSRSKSGSRSRSKSRSKSRSRSKSGSRSRSRSKSGSRSRSRSKSGSRSRSRSKSKAKSRSNSRSRSRSKSGSRSRSRSRSNSRSHSGSRPHSAASNRSGSRGGSPASRGSQSPKSKGRQSPASGGASPASKKDESPVSKVSRSPVAGRRESHDSSSENLAPTSAATAAPPPDNDDDIDNRSEGYQSGGEEGGAERTTTPAPPAGQEPPAAASLEAGVNALAVTSDDETRQKADSDSEEEVETEVETEIEEEVEDEDEEEKKDEESESLKKAIRRHEYELLKKAGIEPLTKQFGLTPEQFGENLRDDYQRYEVDQCHVEPLKEAEAYLSKMCTSPTHVLEGAVRMLGWQLACEPLVRKTVREVYFERARLDVRPTQKGLKLIDEQHPLYALKYIKNKPVHDLHNEQFLKLKTAVDDKLIEIQFCENIEGNKSSSYLDEMKQLYYKDEFSRVVQDWNDLRGRAVEFAYKKIIEDLKRELTERLLSESRNHVLERCCAKLHHWIKVAPYAAGDFADEDEDDWDTSKGFRVLALAYDPDPSQAAFAAVVDVDGDIIEYKRYPNMLKRKDAYDERFAAMKEDDLQKFRDLIMRRRPHVITIGGESKEALMLVEDIKEVVSSLEEQEQFPKINVELLDNTLAILYALSKKGEADFPDFPPLLRQAVSLARRMQDPLLEFSQLCNPDDEILNLRYHPLQDLLNPIELLNHLSIEFVNRTNEVGVDLNLAVAYPYRQNLVQFLCGFGPRKANQLIKQIKQNDHRLENRNQLVLTFHMGPKVYVNIAGFIKIDTAAVGSSDTYIEVLDSTRIHPEAYDWARKMAVDALDCDDEDLNKPAEALEEILDCPEKLSELDLEAFAKELENQGFGLKNTTLYDIRHELNHRYKDFRAPYESPTAEEIFNMLTKESPETLYVGKLVQCTVIRFIHRKPRGDQLDNANPVRNEDSGLWKCPFCMKSDFPELSDVWNHFDAGDCPGQAIGIKVKIDNNIMGFINIKNLSDKPVNNPAERVKKFGLIHARITKIDPERFSVDLTSRTSDLQDKDGTWKPPKDHYYDAEAEEKDMIQNQKKRDKKSRTYHKRVIAHPSFHNIDYKEVDKLLSAMDQGEAIIRPSSKGIDHLTVSWKVTEGVFQHIDVIEQDKQNHFSLGRRLWIGTLEFEDLDEILARYVSPVASNVRQILEYKYYKESVAGSKEKAAEYLKRDKEKNPKAIPYIFSPVKTLPGKFLLSYLPRTKVIHEHVTVLHDGFKFREKHLFPSLASLLKWFKMNFRNITSSGIGAATPGRMSSRTPYMGGTTPSMVGLDTPSMHKSHMLHNISTVASATPYSIATPNSNYSQTPYSNYAQTPYTPSGQTPFMTPYATTPGPSTTPRYGGVTPNPNLASQLLPPPQRSHIAAHYGSATNGAGVTPMPGYGSGAPGYHGSGAPIASHMSHRPPSSRASASMHSRSEQQDWSKAAEAWAKASRSDGRTTPRYSSTDTRRGSGGRSEGGGRTPRYSEGGSRYQPYSQPDYDASRSTPRSVRSTPKTIHSPTNMSIGGDQTPLYDE</sequence>
<dbReference type="GO" id="GO:0003677">
    <property type="term" value="F:DNA binding"/>
    <property type="evidence" value="ECO:0007669"/>
    <property type="project" value="InterPro"/>
</dbReference>
<evidence type="ECO:0000313" key="9">
    <source>
        <dbReference type="Proteomes" id="UP000694843"/>
    </source>
</evidence>
<dbReference type="Pfam" id="PF14633">
    <property type="entry name" value="SH2_2"/>
    <property type="match status" value="1"/>
</dbReference>
<keyword evidence="4" id="KW-0539">Nucleus</keyword>
<dbReference type="Gene3D" id="2.40.50.140">
    <property type="entry name" value="Nucleic acid-binding proteins"/>
    <property type="match status" value="1"/>
</dbReference>
<feature type="compositionally biased region" description="Low complexity" evidence="6">
    <location>
        <begin position="1984"/>
        <end position="2001"/>
    </location>
</feature>
<protein>
    <submittedName>
        <fullName evidence="10">Transcription elongation factor SPT6-like</fullName>
    </submittedName>
</protein>
<feature type="domain" description="S1 motif" evidence="8">
    <location>
        <begin position="1538"/>
        <end position="1593"/>
    </location>
</feature>
<organism evidence="9 10">
    <name type="scientific">Hyalella azteca</name>
    <name type="common">Amphipod</name>
    <dbReference type="NCBI Taxonomy" id="294128"/>
    <lineage>
        <taxon>Eukaryota</taxon>
        <taxon>Metazoa</taxon>
        <taxon>Ecdysozoa</taxon>
        <taxon>Arthropoda</taxon>
        <taxon>Crustacea</taxon>
        <taxon>Multicrustacea</taxon>
        <taxon>Malacostraca</taxon>
        <taxon>Eumalacostraca</taxon>
        <taxon>Peracarida</taxon>
        <taxon>Amphipoda</taxon>
        <taxon>Senticaudata</taxon>
        <taxon>Talitrida</taxon>
        <taxon>Talitroidea</taxon>
        <taxon>Hyalellidae</taxon>
        <taxon>Hyalella</taxon>
    </lineage>
</organism>
<dbReference type="InterPro" id="IPR023323">
    <property type="entry name" value="Tex-like_dom_sf"/>
</dbReference>
<dbReference type="CDD" id="cd00164">
    <property type="entry name" value="S1_like"/>
    <property type="match status" value="1"/>
</dbReference>
<feature type="compositionally biased region" description="Low complexity" evidence="6">
    <location>
        <begin position="685"/>
        <end position="694"/>
    </location>
</feature>
<feature type="compositionally biased region" description="Acidic residues" evidence="6">
    <location>
        <begin position="179"/>
        <end position="190"/>
    </location>
</feature>
<dbReference type="InterPro" id="IPR028088">
    <property type="entry name" value="Spt6_HTH_DNA-bd_dom"/>
</dbReference>
<dbReference type="InterPro" id="IPR042066">
    <property type="entry name" value="Spt6_death-like"/>
</dbReference>
<dbReference type="Pfam" id="PF14632">
    <property type="entry name" value="SPT6_acidic"/>
    <property type="match status" value="1"/>
</dbReference>
<dbReference type="CDD" id="cd09928">
    <property type="entry name" value="SH2_Cterm_SPT6_like"/>
    <property type="match status" value="1"/>
</dbReference>
<dbReference type="KEGG" id="hazt:108674479"/>
<dbReference type="SMART" id="SM00252">
    <property type="entry name" value="SH2"/>
    <property type="match status" value="1"/>
</dbReference>
<dbReference type="Gene3D" id="1.10.10.650">
    <property type="entry name" value="RuvA domain 2-like"/>
    <property type="match status" value="2"/>
</dbReference>
<dbReference type="GeneID" id="108674479"/>
<feature type="domain" description="SH2" evidence="7">
    <location>
        <begin position="1634"/>
        <end position="1741"/>
    </location>
</feature>
<dbReference type="PROSITE" id="PS50126">
    <property type="entry name" value="S1"/>
    <property type="match status" value="1"/>
</dbReference>
<feature type="compositionally biased region" description="Acidic residues" evidence="6">
    <location>
        <begin position="1"/>
        <end position="18"/>
    </location>
</feature>
<evidence type="ECO:0000259" key="7">
    <source>
        <dbReference type="PROSITE" id="PS50001"/>
    </source>
</evidence>
<feature type="compositionally biased region" description="Basic residues" evidence="6">
    <location>
        <begin position="563"/>
        <end position="653"/>
    </location>
</feature>
<evidence type="ECO:0000256" key="5">
    <source>
        <dbReference type="PROSITE-ProRule" id="PRU00191"/>
    </source>
</evidence>
<feature type="region of interest" description="Disordered" evidence="6">
    <location>
        <begin position="534"/>
        <end position="833"/>
    </location>
</feature>
<dbReference type="SUPFAM" id="SSF50249">
    <property type="entry name" value="Nucleic acid-binding proteins"/>
    <property type="match status" value="1"/>
</dbReference>
<dbReference type="Gene3D" id="1.10.10.2740">
    <property type="entry name" value="Spt6, Death-like domain"/>
    <property type="match status" value="1"/>
</dbReference>
<accession>A0A8B7NVZ7</accession>
<dbReference type="Pfam" id="PF14635">
    <property type="entry name" value="HHH_7"/>
    <property type="match status" value="1"/>
</dbReference>
<dbReference type="InterPro" id="IPR055179">
    <property type="entry name" value="Tex-like_central_region"/>
</dbReference>
<keyword evidence="5" id="KW-0727">SH2 domain</keyword>
<dbReference type="GO" id="GO:0042393">
    <property type="term" value="F:histone binding"/>
    <property type="evidence" value="ECO:0007669"/>
    <property type="project" value="TreeGrafter"/>
</dbReference>
<proteinExistence type="inferred from homology"/>
<dbReference type="Pfam" id="PF17674">
    <property type="entry name" value="HHH_9"/>
    <property type="match status" value="1"/>
</dbReference>
<feature type="compositionally biased region" description="Low complexity" evidence="6">
    <location>
        <begin position="2070"/>
        <end position="2081"/>
    </location>
</feature>
<evidence type="ECO:0000256" key="4">
    <source>
        <dbReference type="ARBA" id="ARBA00023242"/>
    </source>
</evidence>
<dbReference type="Pfam" id="PF14641">
    <property type="entry name" value="HTH_44"/>
    <property type="match status" value="1"/>
</dbReference>
<feature type="region of interest" description="Disordered" evidence="6">
    <location>
        <begin position="1"/>
        <end position="201"/>
    </location>
</feature>
<dbReference type="CTD" id="44000"/>
<dbReference type="SUPFAM" id="SSF53098">
    <property type="entry name" value="Ribonuclease H-like"/>
    <property type="match status" value="1"/>
</dbReference>
<dbReference type="FunFam" id="1.10.3500.10:FF:000006">
    <property type="entry name" value="Transcription elongation factor spt6"/>
    <property type="match status" value="1"/>
</dbReference>
<feature type="compositionally biased region" description="Basic and acidic residues" evidence="6">
    <location>
        <begin position="137"/>
        <end position="158"/>
    </location>
</feature>
<dbReference type="InterPro" id="IPR036860">
    <property type="entry name" value="SH2_dom_sf"/>
</dbReference>
<dbReference type="SUPFAM" id="SSF55550">
    <property type="entry name" value="SH2 domain"/>
    <property type="match status" value="2"/>
</dbReference>
<dbReference type="GO" id="GO:0140673">
    <property type="term" value="P:transcription elongation-coupled chromatin remodeling"/>
    <property type="evidence" value="ECO:0007669"/>
    <property type="project" value="InterPro"/>
</dbReference>
<dbReference type="Gene3D" id="1.10.3500.10">
    <property type="entry name" value="Tex N-terminal region-like"/>
    <property type="match status" value="1"/>
</dbReference>
<dbReference type="FunFam" id="3.30.420.140:FF:000004">
    <property type="entry name" value="Transcription elongation factor spt6"/>
    <property type="match status" value="1"/>
</dbReference>
<evidence type="ECO:0000256" key="6">
    <source>
        <dbReference type="SAM" id="MobiDB-lite"/>
    </source>
</evidence>
<dbReference type="SUPFAM" id="SSF47781">
    <property type="entry name" value="RuvA domain 2-like"/>
    <property type="match status" value="2"/>
</dbReference>
<evidence type="ECO:0000256" key="3">
    <source>
        <dbReference type="ARBA" id="ARBA00023163"/>
    </source>
</evidence>
<dbReference type="FunFam" id="1.10.10.650:FF:000002">
    <property type="entry name" value="Transcription elongation factor spt6"/>
    <property type="match status" value="1"/>
</dbReference>
<feature type="compositionally biased region" description="Basic residues" evidence="6">
    <location>
        <begin position="534"/>
        <end position="546"/>
    </location>
</feature>
<feature type="region of interest" description="Disordered" evidence="6">
    <location>
        <begin position="1980"/>
        <end position="2102"/>
    </location>
</feature>
<evidence type="ECO:0000256" key="2">
    <source>
        <dbReference type="ARBA" id="ARBA00009253"/>
    </source>
</evidence>
<dbReference type="Pfam" id="PF22706">
    <property type="entry name" value="Tex_central_region"/>
    <property type="match status" value="1"/>
</dbReference>
<dbReference type="InterPro" id="IPR012340">
    <property type="entry name" value="NA-bd_OB-fold"/>
</dbReference>
<dbReference type="SUPFAM" id="SSF158832">
    <property type="entry name" value="Tex N-terminal region-like"/>
    <property type="match status" value="2"/>
</dbReference>
<dbReference type="FunFam" id="3.30.505.10:FF:000030">
    <property type="entry name" value="Transcription elongation factor spt6"/>
    <property type="match status" value="1"/>
</dbReference>
<dbReference type="InterPro" id="IPR035018">
    <property type="entry name" value="Spt6_SH2_C"/>
</dbReference>
<dbReference type="GO" id="GO:0031491">
    <property type="term" value="F:nucleosome binding"/>
    <property type="evidence" value="ECO:0007669"/>
    <property type="project" value="TreeGrafter"/>
</dbReference>
<dbReference type="InterPro" id="IPR028231">
    <property type="entry name" value="Spt6_YqgF"/>
</dbReference>
<dbReference type="InterPro" id="IPR032706">
    <property type="entry name" value="Spt6_HHH"/>
</dbReference>
<dbReference type="PROSITE" id="PS50001">
    <property type="entry name" value="SH2"/>
    <property type="match status" value="1"/>
</dbReference>
<dbReference type="Proteomes" id="UP000694843">
    <property type="component" value="Unplaced"/>
</dbReference>
<dbReference type="InterPro" id="IPR003029">
    <property type="entry name" value="S1_domain"/>
</dbReference>
<dbReference type="OrthoDB" id="343921at2759"/>
<feature type="compositionally biased region" description="Basic residues" evidence="6">
    <location>
        <begin position="115"/>
        <end position="124"/>
    </location>
</feature>
<feature type="region of interest" description="Disordered" evidence="6">
    <location>
        <begin position="229"/>
        <end position="258"/>
    </location>
</feature>
<dbReference type="PANTHER" id="PTHR10145:SF6">
    <property type="entry name" value="TRANSCRIPTION ELONGATION FACTOR SPT6"/>
    <property type="match status" value="1"/>
</dbReference>
<comment type="similarity">
    <text evidence="2">Belongs to the SPT6 family.</text>
</comment>
<dbReference type="InterPro" id="IPR012337">
    <property type="entry name" value="RNaseH-like_sf"/>
</dbReference>
<gene>
    <name evidence="10" type="primary">LOC108674479</name>
</gene>
<dbReference type="Gene3D" id="3.30.505.10">
    <property type="entry name" value="SH2 domain"/>
    <property type="match status" value="2"/>
</dbReference>
<dbReference type="InterPro" id="IPR017072">
    <property type="entry name" value="TF_Spt6"/>
</dbReference>
<evidence type="ECO:0000256" key="1">
    <source>
        <dbReference type="ARBA" id="ARBA00004123"/>
    </source>
</evidence>